<dbReference type="Proteomes" id="UP001220478">
    <property type="component" value="Chromosome"/>
</dbReference>
<protein>
    <recommendedName>
        <fullName evidence="2">Lmo2446-like N-terminal domain-containing protein</fullName>
    </recommendedName>
</protein>
<evidence type="ECO:0000313" key="4">
    <source>
        <dbReference type="Proteomes" id="UP001220478"/>
    </source>
</evidence>
<gene>
    <name evidence="3" type="ORF">PYS61_03355</name>
</gene>
<reference evidence="3 4" key="1">
    <citation type="submission" date="2023-02" db="EMBL/GenBank/DDBJ databases">
        <title>Novel Oscillospiraceae bacterial genomes.</title>
        <authorList>
            <person name="Srinivasan S."/>
            <person name="Austin M.N."/>
            <person name="Fiedler T.L."/>
            <person name="Strenk S.M."/>
            <person name="Agnew K.J."/>
            <person name="Nagana Gowda G.A."/>
            <person name="Raftery D."/>
            <person name="Beamer M.A."/>
            <person name="Achilles S.L."/>
            <person name="Wiesenfeld H.C."/>
            <person name="Fredricks D.N."/>
            <person name="Hillier S.L."/>
        </authorList>
    </citation>
    <scope>NUCLEOTIDE SEQUENCE [LARGE SCALE GENOMIC DNA]</scope>
    <source>
        <strain evidence="3 4">CHIC02 1186E3-8</strain>
    </source>
</reference>
<proteinExistence type="predicted"/>
<evidence type="ECO:0000313" key="3">
    <source>
        <dbReference type="EMBL" id="WEG34997.1"/>
    </source>
</evidence>
<dbReference type="Gene3D" id="2.60.40.10">
    <property type="entry name" value="Immunoglobulins"/>
    <property type="match status" value="1"/>
</dbReference>
<sequence length="107" mass="11815">MDCIYDVGETERTPRNSSEGENVIVKGTTWPIEPGQSVWVTYTVNGNPVTDKGAEWKYNSGNNTYWEISPGSFAKGDTVEYTVCAAKDGATFKRVGPFYIPCNRVHG</sequence>
<dbReference type="InterPro" id="IPR055242">
    <property type="entry name" value="Lmo2446-like_N"/>
</dbReference>
<name>A0ABY8C6D2_9FIRM</name>
<feature type="domain" description="Lmo2446-like N-terminal" evidence="2">
    <location>
        <begin position="2"/>
        <end position="66"/>
    </location>
</feature>
<evidence type="ECO:0000256" key="1">
    <source>
        <dbReference type="SAM" id="MobiDB-lite"/>
    </source>
</evidence>
<evidence type="ECO:0000259" key="2">
    <source>
        <dbReference type="Pfam" id="PF22681"/>
    </source>
</evidence>
<feature type="region of interest" description="Disordered" evidence="1">
    <location>
        <begin position="1"/>
        <end position="20"/>
    </location>
</feature>
<keyword evidence="4" id="KW-1185">Reference proteome</keyword>
<dbReference type="Pfam" id="PF22681">
    <property type="entry name" value="Lmo2446-like_N"/>
    <property type="match status" value="1"/>
</dbReference>
<dbReference type="InterPro" id="IPR013783">
    <property type="entry name" value="Ig-like_fold"/>
</dbReference>
<dbReference type="EMBL" id="CP118868">
    <property type="protein sequence ID" value="WEG34997.1"/>
    <property type="molecule type" value="Genomic_DNA"/>
</dbReference>
<dbReference type="RefSeq" id="WP_315570231.1">
    <property type="nucleotide sequence ID" value="NZ_CP118866.1"/>
</dbReference>
<organism evidence="3 4">
    <name type="scientific">Amygdalobacter indicium</name>
    <dbReference type="NCBI Taxonomy" id="3029272"/>
    <lineage>
        <taxon>Bacteria</taxon>
        <taxon>Bacillati</taxon>
        <taxon>Bacillota</taxon>
        <taxon>Clostridia</taxon>
        <taxon>Eubacteriales</taxon>
        <taxon>Oscillospiraceae</taxon>
        <taxon>Amygdalobacter</taxon>
    </lineage>
</organism>
<accession>A0ABY8C6D2</accession>